<dbReference type="InterPro" id="IPR024925">
    <property type="entry name" value="Malonyl_CoA-ACP_transAc"/>
</dbReference>
<dbReference type="Pfam" id="PF00698">
    <property type="entry name" value="Acyl_transf_1"/>
    <property type="match status" value="1"/>
</dbReference>
<accession>A0A0G3EFF5</accession>
<protein>
    <recommendedName>
        <fullName evidence="2 6">Malonyl CoA-acyl carrier protein transacylase</fullName>
        <ecNumber evidence="1 6">2.3.1.39</ecNumber>
    </recommendedName>
</protein>
<feature type="active site" evidence="7">
    <location>
        <position position="198"/>
    </location>
</feature>
<name>A0A0G3EFF5_9BACT</name>
<sequence length="307" mass="32781">MTTRAALFPGQGSQKVGMGRDWAEERPSCRALFDQAGEVLGLDLAAVCFEGPDEKLADSRYTQPAVFTVSAAVWNALREERPGWTFAAAAGHSLGEWTALYAAGVLGFRDAVRVLKARGEFIQEACLAHPGGMSAVIGLEEEQIAEIAEATGATAANRNAPGQTVFSGSIDRLEAAEEQARAAGAKRVVRLEVAGAFHSPLMEPAAQKLRPLLDGIEFGQPAFPVLSNVTGKPHGDADSIREHMTAQIVSPVRWIDDVCWMTAQGVDTMVECGPGRVLSGLVKRIDKTPRLLTMSAVTDLKQLDEEG</sequence>
<evidence type="ECO:0000256" key="1">
    <source>
        <dbReference type="ARBA" id="ARBA00013258"/>
    </source>
</evidence>
<organism evidence="9 10">
    <name type="scientific">Kiritimatiella glycovorans</name>
    <dbReference type="NCBI Taxonomy" id="1307763"/>
    <lineage>
        <taxon>Bacteria</taxon>
        <taxon>Pseudomonadati</taxon>
        <taxon>Kiritimatiellota</taxon>
        <taxon>Kiritimatiellia</taxon>
        <taxon>Kiritimatiellales</taxon>
        <taxon>Kiritimatiellaceae</taxon>
        <taxon>Kiritimatiella</taxon>
    </lineage>
</organism>
<dbReference type="InterPro" id="IPR014043">
    <property type="entry name" value="Acyl_transferase_dom"/>
</dbReference>
<keyword evidence="10" id="KW-1185">Reference proteome</keyword>
<dbReference type="NCBIfam" id="TIGR00128">
    <property type="entry name" value="fabD"/>
    <property type="match status" value="1"/>
</dbReference>
<dbReference type="EC" id="2.3.1.39" evidence="1 6"/>
<dbReference type="RefSeq" id="WP_052880946.1">
    <property type="nucleotide sequence ID" value="NZ_CP010904.1"/>
</dbReference>
<dbReference type="PATRIC" id="fig|1609981.3.peg.249"/>
<dbReference type="Gene3D" id="3.30.70.250">
    <property type="entry name" value="Malonyl-CoA ACP transacylase, ACP-binding"/>
    <property type="match status" value="1"/>
</dbReference>
<dbReference type="SUPFAM" id="SSF55048">
    <property type="entry name" value="Probable ACP-binding domain of malonyl-CoA ACP transacylase"/>
    <property type="match status" value="1"/>
</dbReference>
<reference evidence="9 10" key="2">
    <citation type="journal article" date="2016" name="ISME J.">
        <title>Characterization of the first cultured representative of Verrucomicrobia subdivision 5 indicates the proposal of a novel phylum.</title>
        <authorList>
            <person name="Spring S."/>
            <person name="Bunk B."/>
            <person name="Sproer C."/>
            <person name="Schumann P."/>
            <person name="Rohde M."/>
            <person name="Tindall B.J."/>
            <person name="Klenk H.P."/>
        </authorList>
    </citation>
    <scope>NUCLEOTIDE SEQUENCE [LARGE SCALE GENOMIC DNA]</scope>
    <source>
        <strain evidence="9 10">L21-Fru-AB</strain>
    </source>
</reference>
<evidence type="ECO:0000313" key="9">
    <source>
        <dbReference type="EMBL" id="AKJ63520.1"/>
    </source>
</evidence>
<keyword evidence="3 6" id="KW-0808">Transferase</keyword>
<dbReference type="InterPro" id="IPR016035">
    <property type="entry name" value="Acyl_Trfase/lysoPLipase"/>
</dbReference>
<keyword evidence="4 6" id="KW-0012">Acyltransferase</keyword>
<proteinExistence type="inferred from homology"/>
<dbReference type="EMBL" id="CP010904">
    <property type="protein sequence ID" value="AKJ63520.1"/>
    <property type="molecule type" value="Genomic_DNA"/>
</dbReference>
<evidence type="ECO:0000256" key="5">
    <source>
        <dbReference type="ARBA" id="ARBA00048462"/>
    </source>
</evidence>
<evidence type="ECO:0000256" key="6">
    <source>
        <dbReference type="PIRNR" id="PIRNR000446"/>
    </source>
</evidence>
<evidence type="ECO:0000313" key="10">
    <source>
        <dbReference type="Proteomes" id="UP000035268"/>
    </source>
</evidence>
<dbReference type="InterPro" id="IPR050858">
    <property type="entry name" value="Mal-CoA-ACP_Trans/PKS_FabD"/>
</dbReference>
<dbReference type="GO" id="GO:0005829">
    <property type="term" value="C:cytosol"/>
    <property type="evidence" value="ECO:0007669"/>
    <property type="project" value="TreeGrafter"/>
</dbReference>
<dbReference type="STRING" id="1307763.L21SP4_00237"/>
<evidence type="ECO:0000259" key="8">
    <source>
        <dbReference type="SMART" id="SM00827"/>
    </source>
</evidence>
<evidence type="ECO:0000256" key="7">
    <source>
        <dbReference type="PIRSR" id="PIRSR000446-1"/>
    </source>
</evidence>
<reference evidence="10" key="1">
    <citation type="submission" date="2015-02" db="EMBL/GenBank/DDBJ databases">
        <title>Description and complete genome sequence of the first cultured representative of the subdivision 5 of the Verrucomicrobia phylum.</title>
        <authorList>
            <person name="Spring S."/>
            <person name="Bunk B."/>
            <person name="Sproer C."/>
            <person name="Klenk H.-P."/>
        </authorList>
    </citation>
    <scope>NUCLEOTIDE SEQUENCE [LARGE SCALE GENOMIC DNA]</scope>
    <source>
        <strain evidence="10">L21-Fru-AB</strain>
    </source>
</reference>
<gene>
    <name evidence="9" type="primary">fabD</name>
    <name evidence="9" type="ORF">L21SP4_00237</name>
</gene>
<dbReference type="Gene3D" id="3.40.366.10">
    <property type="entry name" value="Malonyl-Coenzyme A Acyl Carrier Protein, domain 2"/>
    <property type="match status" value="1"/>
</dbReference>
<dbReference type="InterPro" id="IPR004410">
    <property type="entry name" value="Malonyl_CoA-ACP_transAc_FabD"/>
</dbReference>
<evidence type="ECO:0000256" key="4">
    <source>
        <dbReference type="ARBA" id="ARBA00023315"/>
    </source>
</evidence>
<dbReference type="GO" id="GO:0006633">
    <property type="term" value="P:fatty acid biosynthetic process"/>
    <property type="evidence" value="ECO:0007669"/>
    <property type="project" value="TreeGrafter"/>
</dbReference>
<feature type="domain" description="Malonyl-CoA:ACP transacylase (MAT)" evidence="8">
    <location>
        <begin position="7"/>
        <end position="299"/>
    </location>
</feature>
<dbReference type="InterPro" id="IPR001227">
    <property type="entry name" value="Ac_transferase_dom_sf"/>
</dbReference>
<dbReference type="PANTHER" id="PTHR42681">
    <property type="entry name" value="MALONYL-COA-ACYL CARRIER PROTEIN TRANSACYLASE, MITOCHONDRIAL"/>
    <property type="match status" value="1"/>
</dbReference>
<dbReference type="KEGG" id="vbl:L21SP4_00237"/>
<dbReference type="PANTHER" id="PTHR42681:SF1">
    <property type="entry name" value="MALONYL-COA-ACYL CARRIER PROTEIN TRANSACYLASE, MITOCHONDRIAL"/>
    <property type="match status" value="1"/>
</dbReference>
<dbReference type="AlphaFoldDB" id="A0A0G3EFF5"/>
<dbReference type="SMART" id="SM00827">
    <property type="entry name" value="PKS_AT"/>
    <property type="match status" value="1"/>
</dbReference>
<comment type="similarity">
    <text evidence="6">Belongs to the fabD family.</text>
</comment>
<feature type="active site" evidence="7">
    <location>
        <position position="93"/>
    </location>
</feature>
<evidence type="ECO:0000256" key="3">
    <source>
        <dbReference type="ARBA" id="ARBA00022679"/>
    </source>
</evidence>
<dbReference type="SUPFAM" id="SSF52151">
    <property type="entry name" value="FabD/lysophospholipase-like"/>
    <property type="match status" value="1"/>
</dbReference>
<dbReference type="InterPro" id="IPR016036">
    <property type="entry name" value="Malonyl_transacylase_ACP-bd"/>
</dbReference>
<dbReference type="Proteomes" id="UP000035268">
    <property type="component" value="Chromosome"/>
</dbReference>
<evidence type="ECO:0000256" key="2">
    <source>
        <dbReference type="ARBA" id="ARBA00018953"/>
    </source>
</evidence>
<dbReference type="PIRSF" id="PIRSF000446">
    <property type="entry name" value="Mct"/>
    <property type="match status" value="1"/>
</dbReference>
<dbReference type="OrthoDB" id="9805460at2"/>
<dbReference type="GO" id="GO:0004314">
    <property type="term" value="F:[acyl-carrier-protein] S-malonyltransferase activity"/>
    <property type="evidence" value="ECO:0007669"/>
    <property type="project" value="UniProtKB-EC"/>
</dbReference>
<comment type="catalytic activity">
    <reaction evidence="5 6">
        <text>holo-[ACP] + malonyl-CoA = malonyl-[ACP] + CoA</text>
        <dbReference type="Rhea" id="RHEA:41792"/>
        <dbReference type="Rhea" id="RHEA-COMP:9623"/>
        <dbReference type="Rhea" id="RHEA-COMP:9685"/>
        <dbReference type="ChEBI" id="CHEBI:57287"/>
        <dbReference type="ChEBI" id="CHEBI:57384"/>
        <dbReference type="ChEBI" id="CHEBI:64479"/>
        <dbReference type="ChEBI" id="CHEBI:78449"/>
        <dbReference type="EC" id="2.3.1.39"/>
    </reaction>
</comment>